<protein>
    <recommendedName>
        <fullName evidence="4">Tubulin epsilon and delta complex protein 2</fullName>
    </recommendedName>
</protein>
<feature type="region of interest" description="Disordered" evidence="1">
    <location>
        <begin position="233"/>
        <end position="290"/>
    </location>
</feature>
<dbReference type="InterPro" id="IPR031518">
    <property type="entry name" value="DUF4693"/>
</dbReference>
<feature type="compositionally biased region" description="Gly residues" evidence="1">
    <location>
        <begin position="233"/>
        <end position="242"/>
    </location>
</feature>
<feature type="compositionally biased region" description="Low complexity" evidence="1">
    <location>
        <begin position="141"/>
        <end position="150"/>
    </location>
</feature>
<feature type="region of interest" description="Disordered" evidence="1">
    <location>
        <begin position="308"/>
        <end position="337"/>
    </location>
</feature>
<evidence type="ECO:0008006" key="4">
    <source>
        <dbReference type="Google" id="ProtNLM"/>
    </source>
</evidence>
<feature type="region of interest" description="Disordered" evidence="1">
    <location>
        <begin position="353"/>
        <end position="503"/>
    </location>
</feature>
<sequence>MEAQAGCCLASESRIVGCCGSELRPVGDGHNSLVVADFAEIHSLPTPGAQTASGGRLGRCWWQPRTLCHQFSFTDIKTRRGASSPGSTSAGGAPTAPGFLSTGACSYGAAGEPRTPHAGHSALRGEDPSGSLQTPESSALRAGRAGPWRPGAGGAAGPPRSPWAALRGLGPPFPGSPRPRTGPGGAGRSWASPAERGHAACGLREAVSGCGRARGWVVAEAGADGPGWALQAGGGAGGGAGRRSGAAEGAGAAGGQEPGPPAAVSAAPSPAGAPGSPRSPRAEAPGGAGSGQGVCGNAVCSVCTPPCRAGQDDEQPETEASSKDGCESRPSPKELEELELLNRALEKALRVRKSISKTPVEAQVAPAEKPAGEGSAFENAQEQQVPVSGRDMPVSREARAVSKKPASLKKPSPYQLRAPYRTDPDVKKTQRRAPARCVSQGPRTAGKSSSKGVASRQGRSHRPASSANDQGVCAATELRNAPGSSKSALKEQQSSIRDSSGEGNLVAAGRQLIDAGKKSCGSHGESSRKENPTAEGGSTLPRTVTVQQQGCQLKLPHPYRKAYSRNCRAWERSRLCQTSADAAAARKRFTERIQTTFCSPMPALSPAEIEEELKVLQDVPSLLRQYVEAEPADHPTLQREYESLLTLEGLQSTVSQCLRKLQLLQAAVEAQKRLHPDCTGDVGSCCPACVPARGRACGGAGTLAVPLLWYSSFQELRDLFALKLQVSMLHQEIALQKLTMTELLPVLESEACPEASAAQLYRAIYTQLCEGGKRFPVLVRDELAD</sequence>
<feature type="compositionally biased region" description="Low complexity" evidence="1">
    <location>
        <begin position="262"/>
        <end position="279"/>
    </location>
</feature>
<dbReference type="Pfam" id="PF15764">
    <property type="entry name" value="DUF4693"/>
    <property type="match status" value="1"/>
</dbReference>
<dbReference type="Ensembl" id="ENSAZOT00000007835.1">
    <property type="protein sequence ID" value="ENSAZOP00000007337.1"/>
    <property type="gene ID" value="ENSAZOG00000004701.1"/>
</dbReference>
<dbReference type="Proteomes" id="UP000694549">
    <property type="component" value="Unplaced"/>
</dbReference>
<evidence type="ECO:0000256" key="1">
    <source>
        <dbReference type="SAM" id="MobiDB-lite"/>
    </source>
</evidence>
<dbReference type="PANTHER" id="PTHR14870">
    <property type="entry name" value="TUBULIN EPSILON AND DELTA COMPLEX PROTEIN 2"/>
    <property type="match status" value="1"/>
</dbReference>
<organism evidence="2 3">
    <name type="scientific">Anas zonorhyncha</name>
    <name type="common">Eastern spot-billed duck</name>
    <dbReference type="NCBI Taxonomy" id="75864"/>
    <lineage>
        <taxon>Eukaryota</taxon>
        <taxon>Metazoa</taxon>
        <taxon>Chordata</taxon>
        <taxon>Craniata</taxon>
        <taxon>Vertebrata</taxon>
        <taxon>Euteleostomi</taxon>
        <taxon>Archelosauria</taxon>
        <taxon>Archosauria</taxon>
        <taxon>Dinosauria</taxon>
        <taxon>Saurischia</taxon>
        <taxon>Theropoda</taxon>
        <taxon>Coelurosauria</taxon>
        <taxon>Aves</taxon>
        <taxon>Neognathae</taxon>
        <taxon>Galloanserae</taxon>
        <taxon>Anseriformes</taxon>
        <taxon>Anatidae</taxon>
        <taxon>Anatinae</taxon>
        <taxon>Anas</taxon>
    </lineage>
</organism>
<reference evidence="2" key="2">
    <citation type="submission" date="2025-09" db="UniProtKB">
        <authorList>
            <consortium name="Ensembl"/>
        </authorList>
    </citation>
    <scope>IDENTIFICATION</scope>
</reference>
<accession>A0A8B9UCM5</accession>
<feature type="compositionally biased region" description="Low complexity" evidence="1">
    <location>
        <begin position="403"/>
        <end position="413"/>
    </location>
</feature>
<keyword evidence="3" id="KW-1185">Reference proteome</keyword>
<proteinExistence type="predicted"/>
<evidence type="ECO:0000313" key="3">
    <source>
        <dbReference type="Proteomes" id="UP000694549"/>
    </source>
</evidence>
<feature type="compositionally biased region" description="Polar residues" evidence="1">
    <location>
        <begin position="482"/>
        <end position="502"/>
    </location>
</feature>
<feature type="compositionally biased region" description="Basic and acidic residues" evidence="1">
    <location>
        <begin position="320"/>
        <end position="335"/>
    </location>
</feature>
<dbReference type="AlphaFoldDB" id="A0A8B9UCM5"/>
<name>A0A8B9UCM5_9AVES</name>
<evidence type="ECO:0000313" key="2">
    <source>
        <dbReference type="Ensembl" id="ENSAZOP00000007337.1"/>
    </source>
</evidence>
<feature type="region of interest" description="Disordered" evidence="1">
    <location>
        <begin position="107"/>
        <end position="193"/>
    </location>
</feature>
<dbReference type="PANTHER" id="PTHR14870:SF1">
    <property type="entry name" value="TUBULIN EPSILON AND DELTA COMPLEX PROTEIN 2"/>
    <property type="match status" value="1"/>
</dbReference>
<reference evidence="2" key="1">
    <citation type="submission" date="2025-08" db="UniProtKB">
        <authorList>
            <consortium name="Ensembl"/>
        </authorList>
    </citation>
    <scope>IDENTIFICATION</scope>
</reference>
<feature type="region of interest" description="Disordered" evidence="1">
    <location>
        <begin position="516"/>
        <end position="543"/>
    </location>
</feature>